<reference evidence="1 2" key="1">
    <citation type="journal article" date="2023" name="Int. J. Mol. Sci.">
        <title>De Novo Assembly and Annotation of 11 Diverse Shrub Willow (Salix) Genomes Reveals Novel Gene Organization in Sex-Linked Regions.</title>
        <authorList>
            <person name="Hyden B."/>
            <person name="Feng K."/>
            <person name="Yates T.B."/>
            <person name="Jawdy S."/>
            <person name="Cereghino C."/>
            <person name="Smart L.B."/>
            <person name="Muchero W."/>
        </authorList>
    </citation>
    <scope>NUCLEOTIDE SEQUENCE [LARGE SCALE GENOMIC DNA]</scope>
    <source>
        <tissue evidence="1">Shoot tip</tissue>
    </source>
</reference>
<comment type="caution">
    <text evidence="1">The sequence shown here is derived from an EMBL/GenBank/DDBJ whole genome shotgun (WGS) entry which is preliminary data.</text>
</comment>
<gene>
    <name evidence="1" type="ORF">OIU84_006657</name>
</gene>
<accession>A0AAD6K0U2</accession>
<dbReference type="AlphaFoldDB" id="A0AAD6K0U2"/>
<evidence type="ECO:0000313" key="1">
    <source>
        <dbReference type="EMBL" id="KAJ6413895.1"/>
    </source>
</evidence>
<keyword evidence="2" id="KW-1185">Reference proteome</keyword>
<protein>
    <submittedName>
        <fullName evidence="1">Uncharacterized protein</fullName>
    </submittedName>
</protein>
<proteinExistence type="predicted"/>
<name>A0AAD6K0U2_9ROSI</name>
<organism evidence="1 2">
    <name type="scientific">Salix udensis</name>
    <dbReference type="NCBI Taxonomy" id="889485"/>
    <lineage>
        <taxon>Eukaryota</taxon>
        <taxon>Viridiplantae</taxon>
        <taxon>Streptophyta</taxon>
        <taxon>Embryophyta</taxon>
        <taxon>Tracheophyta</taxon>
        <taxon>Spermatophyta</taxon>
        <taxon>Magnoliopsida</taxon>
        <taxon>eudicotyledons</taxon>
        <taxon>Gunneridae</taxon>
        <taxon>Pentapetalae</taxon>
        <taxon>rosids</taxon>
        <taxon>fabids</taxon>
        <taxon>Malpighiales</taxon>
        <taxon>Salicaceae</taxon>
        <taxon>Saliceae</taxon>
        <taxon>Salix</taxon>
    </lineage>
</organism>
<dbReference type="EMBL" id="JAPFFJ010000013">
    <property type="protein sequence ID" value="KAJ6413895.1"/>
    <property type="molecule type" value="Genomic_DNA"/>
</dbReference>
<evidence type="ECO:0000313" key="2">
    <source>
        <dbReference type="Proteomes" id="UP001162972"/>
    </source>
</evidence>
<dbReference type="Proteomes" id="UP001162972">
    <property type="component" value="Chromosome 5"/>
</dbReference>
<sequence>MFFKLVMSCGTFLGITHLMMMPLGS</sequence>